<dbReference type="KEGG" id="plen:EIM92_20790"/>
<dbReference type="AlphaFoldDB" id="A0A3S8RZE4"/>
<dbReference type="InterPro" id="IPR000253">
    <property type="entry name" value="FHA_dom"/>
</dbReference>
<dbReference type="Proteomes" id="UP000273145">
    <property type="component" value="Chromosome"/>
</dbReference>
<dbReference type="Gene3D" id="2.60.200.20">
    <property type="match status" value="1"/>
</dbReference>
<dbReference type="SMART" id="SM00240">
    <property type="entry name" value="FHA"/>
    <property type="match status" value="1"/>
</dbReference>
<dbReference type="OrthoDB" id="9783862at2"/>
<dbReference type="Pfam" id="PF19909">
    <property type="entry name" value="DUF6382"/>
    <property type="match status" value="1"/>
</dbReference>
<dbReference type="SUPFAM" id="SSF49879">
    <property type="entry name" value="SMAD/FHA domain"/>
    <property type="match status" value="1"/>
</dbReference>
<evidence type="ECO:0000256" key="1">
    <source>
        <dbReference type="SAM" id="MobiDB-lite"/>
    </source>
</evidence>
<gene>
    <name evidence="4" type="ORF">EIM92_20790</name>
</gene>
<feature type="transmembrane region" description="Helical" evidence="2">
    <location>
        <begin position="284"/>
        <end position="302"/>
    </location>
</feature>
<dbReference type="InterPro" id="IPR008984">
    <property type="entry name" value="SMAD_FHA_dom_sf"/>
</dbReference>
<dbReference type="Pfam" id="PF00498">
    <property type="entry name" value="FHA"/>
    <property type="match status" value="1"/>
</dbReference>
<reference evidence="4 5" key="1">
    <citation type="submission" date="2018-11" db="EMBL/GenBank/DDBJ databases">
        <title>Genome sequencing of Paenibacillus lentus DSM25539(T).</title>
        <authorList>
            <person name="Kook J.-K."/>
            <person name="Park S.-N."/>
            <person name="Lim Y.K."/>
        </authorList>
    </citation>
    <scope>NUCLEOTIDE SEQUENCE [LARGE SCALE GENOMIC DNA]</scope>
    <source>
        <strain evidence="4 5">DSM 25539</strain>
    </source>
</reference>
<proteinExistence type="predicted"/>
<feature type="region of interest" description="Disordered" evidence="1">
    <location>
        <begin position="343"/>
        <end position="385"/>
    </location>
</feature>
<protein>
    <submittedName>
        <fullName evidence="4">FHA domain-containing protein</fullName>
    </submittedName>
</protein>
<feature type="domain" description="FHA" evidence="3">
    <location>
        <begin position="496"/>
        <end position="546"/>
    </location>
</feature>
<dbReference type="RefSeq" id="WP_125084469.1">
    <property type="nucleotide sequence ID" value="NZ_CP034248.1"/>
</dbReference>
<sequence>MAALVTDFVRNDGTYMVINTEEGLHTEHLNRVQRNMLTSVTIPNLLPLEVREIDFEVTLYYEITGKRMLAQCLKSDQMTMTEFYSLLLQIMKVLDHSKEYMLTIGNYLLDENHIFIEESLSSGMVYLVYLPLLDISRKQSIAQALLTLVNRLMTRVTDMEGSGIQQIISLCGGELFSVTGLKSLLISLLLDEAPPAPPVGHGTILGPSEGGGGRAPFSHEQSRSSLNDPYLLLAENLPSRSKMNFSSDAIDRSDTHFRGAIGEEEADGENEQPEVSRVEIKPTYLWLSAVLLGMVVWKFGYMDKPTDAGLYISAGVSVAIIIFVLLINRRIIDLAGLFRNKNGQKWNGDSHQEESEAYLEPKKGRSDRDHNDHKDNRNNPGSRFGSNLHRYEEKWRWNESLIKADSQSQSLLEKQAESDRDLMFEELPVTIKEPYPASSAESAVRKEPVASASATVLLKDFSESEQLQARNAAYYLEKQLPLGIGAERIPLPKGSFIIGRSEDLAQYVEKGAGVSRAHVELMIREASFSIKDLGSRNGTKLNGELIAPYKDYSMEPGDSFSIAEITFHLGRNH</sequence>
<keyword evidence="2" id="KW-0812">Transmembrane</keyword>
<evidence type="ECO:0000256" key="2">
    <source>
        <dbReference type="SAM" id="Phobius"/>
    </source>
</evidence>
<feature type="region of interest" description="Disordered" evidence="1">
    <location>
        <begin position="199"/>
        <end position="223"/>
    </location>
</feature>
<name>A0A3S8RZE4_9BACL</name>
<accession>A0A3S8RZE4</accession>
<organism evidence="4 5">
    <name type="scientific">Paenibacillus lentus</name>
    <dbReference type="NCBI Taxonomy" id="1338368"/>
    <lineage>
        <taxon>Bacteria</taxon>
        <taxon>Bacillati</taxon>
        <taxon>Bacillota</taxon>
        <taxon>Bacilli</taxon>
        <taxon>Bacillales</taxon>
        <taxon>Paenibacillaceae</taxon>
        <taxon>Paenibacillus</taxon>
    </lineage>
</organism>
<evidence type="ECO:0000259" key="3">
    <source>
        <dbReference type="PROSITE" id="PS50006"/>
    </source>
</evidence>
<dbReference type="EMBL" id="CP034248">
    <property type="protein sequence ID" value="AZK48311.1"/>
    <property type="molecule type" value="Genomic_DNA"/>
</dbReference>
<feature type="compositionally biased region" description="Basic and acidic residues" evidence="1">
    <location>
        <begin position="348"/>
        <end position="377"/>
    </location>
</feature>
<dbReference type="InterPro" id="IPR045962">
    <property type="entry name" value="DUF6382"/>
</dbReference>
<evidence type="ECO:0000313" key="4">
    <source>
        <dbReference type="EMBL" id="AZK48311.1"/>
    </source>
</evidence>
<keyword evidence="2" id="KW-1133">Transmembrane helix</keyword>
<evidence type="ECO:0000313" key="5">
    <source>
        <dbReference type="Proteomes" id="UP000273145"/>
    </source>
</evidence>
<feature type="transmembrane region" description="Helical" evidence="2">
    <location>
        <begin position="308"/>
        <end position="327"/>
    </location>
</feature>
<dbReference type="PROSITE" id="PS50006">
    <property type="entry name" value="FHA_DOMAIN"/>
    <property type="match status" value="1"/>
</dbReference>
<keyword evidence="5" id="KW-1185">Reference proteome</keyword>
<keyword evidence="2" id="KW-0472">Membrane</keyword>
<dbReference type="CDD" id="cd00060">
    <property type="entry name" value="FHA"/>
    <property type="match status" value="1"/>
</dbReference>